<dbReference type="PANTHER" id="PTHR22946:SF0">
    <property type="entry name" value="DIENELACTONE HYDROLASE DOMAIN-CONTAINING PROTEIN"/>
    <property type="match status" value="1"/>
</dbReference>
<evidence type="ECO:0000256" key="1">
    <source>
        <dbReference type="ARBA" id="ARBA00008645"/>
    </source>
</evidence>
<dbReference type="InterPro" id="IPR002925">
    <property type="entry name" value="Dienelactn_hydro"/>
</dbReference>
<evidence type="ECO:0000259" key="2">
    <source>
        <dbReference type="Pfam" id="PF01738"/>
    </source>
</evidence>
<name>A0ABN3DFL7_9MICO</name>
<dbReference type="GO" id="GO:0016787">
    <property type="term" value="F:hydrolase activity"/>
    <property type="evidence" value="ECO:0007669"/>
    <property type="project" value="UniProtKB-KW"/>
</dbReference>
<gene>
    <name evidence="3" type="ORF">GCM10009851_12390</name>
</gene>
<sequence length="250" mass="26490">MANLTARDVEYHHDDTRMLGWFVAPASSASLPCVVLLHDAFGLTDELMATAERLATRGLAVFAADVWGGRARPETPEEIGAFIGGMAGDRESWLGRIDAAHRAAGAQPEVDASALASMGYCFGGSSALEHLRTGGVVRGVVSIHPGLDLLETGWDEPVASARVLLCAGADDPMATAPMRAGLEASLTAAGLDWELDLYGHTKHAFTNPASDLSPMRDVVAYNPRSAERAWASATCFLDDLFPLTKETTHA</sequence>
<dbReference type="RefSeq" id="WP_259478745.1">
    <property type="nucleotide sequence ID" value="NZ_BAAAQY010000003.1"/>
</dbReference>
<reference evidence="3 4" key="1">
    <citation type="journal article" date="2019" name="Int. J. Syst. Evol. Microbiol.">
        <title>The Global Catalogue of Microorganisms (GCM) 10K type strain sequencing project: providing services to taxonomists for standard genome sequencing and annotation.</title>
        <authorList>
            <consortium name="The Broad Institute Genomics Platform"/>
            <consortium name="The Broad Institute Genome Sequencing Center for Infectious Disease"/>
            <person name="Wu L."/>
            <person name="Ma J."/>
        </authorList>
    </citation>
    <scope>NUCLEOTIDE SEQUENCE [LARGE SCALE GENOMIC DNA]</scope>
    <source>
        <strain evidence="3 4">JCM 16117</strain>
    </source>
</reference>
<evidence type="ECO:0000313" key="3">
    <source>
        <dbReference type="EMBL" id="GAA2229296.1"/>
    </source>
</evidence>
<evidence type="ECO:0000313" key="4">
    <source>
        <dbReference type="Proteomes" id="UP001500929"/>
    </source>
</evidence>
<keyword evidence="3" id="KW-0378">Hydrolase</keyword>
<proteinExistence type="inferred from homology"/>
<accession>A0ABN3DFL7</accession>
<dbReference type="EMBL" id="BAAAQY010000003">
    <property type="protein sequence ID" value="GAA2229296.1"/>
    <property type="molecule type" value="Genomic_DNA"/>
</dbReference>
<feature type="domain" description="Dienelactone hydrolase" evidence="2">
    <location>
        <begin position="23"/>
        <end position="238"/>
    </location>
</feature>
<comment type="caution">
    <text evidence="3">The sequence shown here is derived from an EMBL/GenBank/DDBJ whole genome shotgun (WGS) entry which is preliminary data.</text>
</comment>
<organism evidence="3 4">
    <name type="scientific">Herbiconiux moechotypicola</name>
    <dbReference type="NCBI Taxonomy" id="637393"/>
    <lineage>
        <taxon>Bacteria</taxon>
        <taxon>Bacillati</taxon>
        <taxon>Actinomycetota</taxon>
        <taxon>Actinomycetes</taxon>
        <taxon>Micrococcales</taxon>
        <taxon>Microbacteriaceae</taxon>
        <taxon>Herbiconiux</taxon>
    </lineage>
</organism>
<dbReference type="InterPro" id="IPR050261">
    <property type="entry name" value="FrsA_esterase"/>
</dbReference>
<comment type="similarity">
    <text evidence="1">Belongs to the AB hydrolase superfamily.</text>
</comment>
<dbReference type="PANTHER" id="PTHR22946">
    <property type="entry name" value="DIENELACTONE HYDROLASE DOMAIN-CONTAINING PROTEIN-RELATED"/>
    <property type="match status" value="1"/>
</dbReference>
<dbReference type="Gene3D" id="3.40.50.1820">
    <property type="entry name" value="alpha/beta hydrolase"/>
    <property type="match status" value="1"/>
</dbReference>
<dbReference type="SUPFAM" id="SSF53474">
    <property type="entry name" value="alpha/beta-Hydrolases"/>
    <property type="match status" value="1"/>
</dbReference>
<protein>
    <submittedName>
        <fullName evidence="3">Dienelactone hydrolase family protein</fullName>
    </submittedName>
</protein>
<dbReference type="Pfam" id="PF01738">
    <property type="entry name" value="DLH"/>
    <property type="match status" value="1"/>
</dbReference>
<dbReference type="InterPro" id="IPR029058">
    <property type="entry name" value="AB_hydrolase_fold"/>
</dbReference>
<keyword evidence="4" id="KW-1185">Reference proteome</keyword>
<dbReference type="Proteomes" id="UP001500929">
    <property type="component" value="Unassembled WGS sequence"/>
</dbReference>